<reference evidence="1" key="1">
    <citation type="submission" date="2021-01" db="EMBL/GenBank/DDBJ databases">
        <title>Phytophthora aleatoria, a newly-described species from Pinus radiata is distinct from Phytophthora cactorum isolates based on comparative genomics.</title>
        <authorList>
            <person name="Mcdougal R."/>
            <person name="Panda P."/>
            <person name="Williams N."/>
            <person name="Studholme D.J."/>
        </authorList>
    </citation>
    <scope>NUCLEOTIDE SEQUENCE</scope>
    <source>
        <strain evidence="1">NZFS 4037</strain>
    </source>
</reference>
<evidence type="ECO:0000313" key="1">
    <source>
        <dbReference type="EMBL" id="KAG6944236.1"/>
    </source>
</evidence>
<gene>
    <name evidence="1" type="ORF">JG688_00017190</name>
</gene>
<accession>A0A8J5IAY1</accession>
<organism evidence="1 2">
    <name type="scientific">Phytophthora aleatoria</name>
    <dbReference type="NCBI Taxonomy" id="2496075"/>
    <lineage>
        <taxon>Eukaryota</taxon>
        <taxon>Sar</taxon>
        <taxon>Stramenopiles</taxon>
        <taxon>Oomycota</taxon>
        <taxon>Peronosporomycetes</taxon>
        <taxon>Peronosporales</taxon>
        <taxon>Peronosporaceae</taxon>
        <taxon>Phytophthora</taxon>
    </lineage>
</organism>
<name>A0A8J5IAY1_9STRA</name>
<dbReference type="AlphaFoldDB" id="A0A8J5IAY1"/>
<dbReference type="EMBL" id="JAENGY010002434">
    <property type="protein sequence ID" value="KAG6944236.1"/>
    <property type="molecule type" value="Genomic_DNA"/>
</dbReference>
<sequence length="224" mass="25630">MATLRKKKKIRLQHMQDELQALETVLPLALESESLRTENTELHSKLQLHGRMASLAQEGLADSNGFQPQENRLGNVYEASERSPWTLRPCFTDSGWRVHFPHGEPSFHFQPFTRDHFDNVIKTCDSVLGQDPPYIKPVGTLFDTEANALSRAAEGPQNAVHWVREGGTFLTFTEVDDSVVDVSYDRWTSCEDERHGQMLFIQWAQYVCRWSERIVPSNLLQSGN</sequence>
<protein>
    <submittedName>
        <fullName evidence="1">Uncharacterized protein</fullName>
    </submittedName>
</protein>
<dbReference type="Proteomes" id="UP000709295">
    <property type="component" value="Unassembled WGS sequence"/>
</dbReference>
<evidence type="ECO:0000313" key="2">
    <source>
        <dbReference type="Proteomes" id="UP000709295"/>
    </source>
</evidence>
<proteinExistence type="predicted"/>
<comment type="caution">
    <text evidence="1">The sequence shown here is derived from an EMBL/GenBank/DDBJ whole genome shotgun (WGS) entry which is preliminary data.</text>
</comment>
<keyword evidence="2" id="KW-1185">Reference proteome</keyword>